<evidence type="ECO:0000313" key="2">
    <source>
        <dbReference type="EMBL" id="GEA36182.1"/>
    </source>
</evidence>
<dbReference type="EMBL" id="BJLB01000001">
    <property type="protein sequence ID" value="GEA36182.1"/>
    <property type="molecule type" value="Genomic_DNA"/>
</dbReference>
<dbReference type="RefSeq" id="WP_002588496.1">
    <property type="nucleotide sequence ID" value="NZ_AP031445.1"/>
</dbReference>
<accession>A0A1I2SGY6</accession>
<dbReference type="Proteomes" id="UP000315200">
    <property type="component" value="Unassembled WGS sequence"/>
</dbReference>
<evidence type="ECO:0000313" key="7">
    <source>
        <dbReference type="Proteomes" id="UP000315200"/>
    </source>
</evidence>
<dbReference type="Proteomes" id="UP000182121">
    <property type="component" value="Unassembled WGS sequence"/>
</dbReference>
<gene>
    <name evidence="2" type="ORF">Ccl03g_18950</name>
    <name evidence="4" type="ORF">FOC47_06840</name>
    <name evidence="3" type="ORF">G5B26_11785</name>
    <name evidence="5" type="ORF">SAMN05216521_103732</name>
</gene>
<evidence type="ECO:0000313" key="3">
    <source>
        <dbReference type="EMBL" id="NSJ44244.1"/>
    </source>
</evidence>
<dbReference type="GeneID" id="57960876"/>
<reference evidence="3" key="5">
    <citation type="submission" date="2020-02" db="EMBL/GenBank/DDBJ databases">
        <authorList>
            <person name="Littmann E."/>
            <person name="Sorbara M."/>
        </authorList>
    </citation>
    <scope>NUCLEOTIDE SEQUENCE</scope>
    <source>
        <strain evidence="3">MSK.2.26</strain>
    </source>
</reference>
<evidence type="ECO:0000313" key="5">
    <source>
        <dbReference type="EMBL" id="SET94445.1"/>
    </source>
</evidence>
<feature type="chain" id="PRO_5044372714" description="Lipoprotein" evidence="1">
    <location>
        <begin position="22"/>
        <end position="127"/>
    </location>
</feature>
<dbReference type="EMBL" id="FOIO01000037">
    <property type="protein sequence ID" value="SET94445.1"/>
    <property type="molecule type" value="Genomic_DNA"/>
</dbReference>
<proteinExistence type="predicted"/>
<keyword evidence="1" id="KW-0732">Signal</keyword>
<evidence type="ECO:0000313" key="4">
    <source>
        <dbReference type="EMBL" id="QIX90308.1"/>
    </source>
</evidence>
<organism evidence="5 6">
    <name type="scientific">Enterocloster clostridioformis</name>
    <dbReference type="NCBI Taxonomy" id="1531"/>
    <lineage>
        <taxon>Bacteria</taxon>
        <taxon>Bacillati</taxon>
        <taxon>Bacillota</taxon>
        <taxon>Clostridia</taxon>
        <taxon>Lachnospirales</taxon>
        <taxon>Lachnospiraceae</taxon>
        <taxon>Enterocloster</taxon>
    </lineage>
</organism>
<reference evidence="3 9" key="4">
    <citation type="journal article" date="2020" name="Cell Host Microbe">
        <title>Functional and Genomic Variation between Human-Derived Isolates of Lachnospiraceae Reveals Inter- and Intra-Species Diversity.</title>
        <authorList>
            <person name="Sorbara M.T."/>
            <person name="Littmann E.R."/>
            <person name="Fontana E."/>
            <person name="Moody T.U."/>
            <person name="Kohout C.E."/>
            <person name="Gjonbalaj M."/>
            <person name="Eaton V."/>
            <person name="Seok R."/>
            <person name="Leiner I.M."/>
            <person name="Pamer E.G."/>
        </authorList>
    </citation>
    <scope>NUCLEOTIDE SEQUENCE [LARGE SCALE GENOMIC DNA]</scope>
    <source>
        <strain evidence="3 9">MSK.2.26</strain>
    </source>
</reference>
<sequence length="127" mass="14394">MKKTLLSFLIMMSLLLVGCTAAEKSKYGTDVGELPPALIMAGQNFFANTMSIDELPEDYEYMGDLTDEEANDTGLAGCKYYANKYISSFDEFYVYQECGTPIGENAAENTQRQWSYVKWVREGFERN</sequence>
<reference evidence="2 7" key="2">
    <citation type="submission" date="2019-06" db="EMBL/GenBank/DDBJ databases">
        <title>Draft genome sequence of [Clostridium] clostridioforme NBRC 113352.</title>
        <authorList>
            <person name="Miura T."/>
            <person name="Furukawa M."/>
            <person name="Shimamura M."/>
            <person name="Ohyama Y."/>
            <person name="Yamazoe A."/>
            <person name="Kawasaki H."/>
        </authorList>
    </citation>
    <scope>NUCLEOTIDE SEQUENCE [LARGE SCALE GENOMIC DNA]</scope>
    <source>
        <strain evidence="2 7">NBRC 113352</strain>
    </source>
</reference>
<dbReference type="Proteomes" id="UP000501069">
    <property type="component" value="Chromosome"/>
</dbReference>
<evidence type="ECO:0000313" key="9">
    <source>
        <dbReference type="Proteomes" id="UP000719916"/>
    </source>
</evidence>
<name>A0A1I2SGY6_9FIRM</name>
<protein>
    <recommendedName>
        <fullName evidence="10">Lipoprotein</fullName>
    </recommendedName>
</protein>
<reference evidence="5 6" key="1">
    <citation type="submission" date="2016-10" db="EMBL/GenBank/DDBJ databases">
        <authorList>
            <person name="Varghese N."/>
            <person name="Submissions S."/>
        </authorList>
    </citation>
    <scope>NUCLEOTIDE SEQUENCE [LARGE SCALE GENOMIC DNA]</scope>
    <source>
        <strain evidence="5 6">NLAE-zl-C196</strain>
    </source>
</reference>
<dbReference type="Proteomes" id="UP000719916">
    <property type="component" value="Unassembled WGS sequence"/>
</dbReference>
<evidence type="ECO:0000313" key="8">
    <source>
        <dbReference type="Proteomes" id="UP000501069"/>
    </source>
</evidence>
<feature type="signal peptide" evidence="1">
    <location>
        <begin position="1"/>
        <end position="21"/>
    </location>
</feature>
<dbReference type="EMBL" id="CP050964">
    <property type="protein sequence ID" value="QIX90308.1"/>
    <property type="molecule type" value="Genomic_DNA"/>
</dbReference>
<reference evidence="4 8" key="3">
    <citation type="submission" date="2019-11" db="EMBL/GenBank/DDBJ databases">
        <title>FDA dAtabase for Regulatory Grade micrObial Sequences (FDA-ARGOS): Supporting development and validation of Infectious Disease Dx tests.</title>
        <authorList>
            <person name="Turner S."/>
            <person name="Byrd R."/>
            <person name="Tallon L."/>
            <person name="Sadzewicz L."/>
            <person name="Vavikolanu K."/>
            <person name="Mehta A."/>
            <person name="Aluvathingal J."/>
            <person name="Nadendla S."/>
            <person name="Myers T."/>
            <person name="Yan Y."/>
            <person name="Sichtig H."/>
        </authorList>
    </citation>
    <scope>NUCLEOTIDE SEQUENCE [LARGE SCALE GENOMIC DNA]</scope>
    <source>
        <strain evidence="4 8">FDAARGOS_739</strain>
    </source>
</reference>
<evidence type="ECO:0000256" key="1">
    <source>
        <dbReference type="SAM" id="SignalP"/>
    </source>
</evidence>
<dbReference type="EMBL" id="JAAISW010000016">
    <property type="protein sequence ID" value="NSJ44244.1"/>
    <property type="molecule type" value="Genomic_DNA"/>
</dbReference>
<dbReference type="PROSITE" id="PS51257">
    <property type="entry name" value="PROKAR_LIPOPROTEIN"/>
    <property type="match status" value="1"/>
</dbReference>
<dbReference type="AlphaFoldDB" id="A0A1I2SGY6"/>
<evidence type="ECO:0000313" key="6">
    <source>
        <dbReference type="Proteomes" id="UP000182121"/>
    </source>
</evidence>
<evidence type="ECO:0008006" key="10">
    <source>
        <dbReference type="Google" id="ProtNLM"/>
    </source>
</evidence>